<accession>A0ABU6RDV6</accession>
<comment type="caution">
    <text evidence="2">The sequence shown here is derived from an EMBL/GenBank/DDBJ whole genome shotgun (WGS) entry which is preliminary data.</text>
</comment>
<protein>
    <recommendedName>
        <fullName evidence="4">Secreted protein</fullName>
    </recommendedName>
</protein>
<dbReference type="EMBL" id="JASCZI010030379">
    <property type="protein sequence ID" value="MED6122009.1"/>
    <property type="molecule type" value="Genomic_DNA"/>
</dbReference>
<evidence type="ECO:0000256" key="1">
    <source>
        <dbReference type="SAM" id="MobiDB-lite"/>
    </source>
</evidence>
<reference evidence="2 3" key="1">
    <citation type="journal article" date="2023" name="Plants (Basel)">
        <title>Bridging the Gap: Combining Genomics and Transcriptomics Approaches to Understand Stylosanthes scabra, an Orphan Legume from the Brazilian Caatinga.</title>
        <authorList>
            <person name="Ferreira-Neto J.R.C."/>
            <person name="da Silva M.D."/>
            <person name="Binneck E."/>
            <person name="de Melo N.F."/>
            <person name="da Silva R.H."/>
            <person name="de Melo A.L.T.M."/>
            <person name="Pandolfi V."/>
            <person name="Bustamante F.O."/>
            <person name="Brasileiro-Vidal A.C."/>
            <person name="Benko-Iseppon A.M."/>
        </authorList>
    </citation>
    <scope>NUCLEOTIDE SEQUENCE [LARGE SCALE GENOMIC DNA]</scope>
    <source>
        <tissue evidence="2">Leaves</tissue>
    </source>
</reference>
<name>A0ABU6RDV6_9FABA</name>
<evidence type="ECO:0000313" key="3">
    <source>
        <dbReference type="Proteomes" id="UP001341840"/>
    </source>
</evidence>
<evidence type="ECO:0000313" key="2">
    <source>
        <dbReference type="EMBL" id="MED6122009.1"/>
    </source>
</evidence>
<gene>
    <name evidence="2" type="ORF">PIB30_035655</name>
</gene>
<feature type="compositionally biased region" description="Low complexity" evidence="1">
    <location>
        <begin position="61"/>
        <end position="82"/>
    </location>
</feature>
<sequence length="82" mass="8632">MPEFCLLLPLASRSGARYCHRATFCIVLPPPSCCSLLAPVLRRSATTNQRVPHSAKPPRVADSCAASSSPCASVSTFSATVI</sequence>
<feature type="region of interest" description="Disordered" evidence="1">
    <location>
        <begin position="47"/>
        <end position="82"/>
    </location>
</feature>
<evidence type="ECO:0008006" key="4">
    <source>
        <dbReference type="Google" id="ProtNLM"/>
    </source>
</evidence>
<organism evidence="2 3">
    <name type="scientific">Stylosanthes scabra</name>
    <dbReference type="NCBI Taxonomy" id="79078"/>
    <lineage>
        <taxon>Eukaryota</taxon>
        <taxon>Viridiplantae</taxon>
        <taxon>Streptophyta</taxon>
        <taxon>Embryophyta</taxon>
        <taxon>Tracheophyta</taxon>
        <taxon>Spermatophyta</taxon>
        <taxon>Magnoliopsida</taxon>
        <taxon>eudicotyledons</taxon>
        <taxon>Gunneridae</taxon>
        <taxon>Pentapetalae</taxon>
        <taxon>rosids</taxon>
        <taxon>fabids</taxon>
        <taxon>Fabales</taxon>
        <taxon>Fabaceae</taxon>
        <taxon>Papilionoideae</taxon>
        <taxon>50 kb inversion clade</taxon>
        <taxon>dalbergioids sensu lato</taxon>
        <taxon>Dalbergieae</taxon>
        <taxon>Pterocarpus clade</taxon>
        <taxon>Stylosanthes</taxon>
    </lineage>
</organism>
<proteinExistence type="predicted"/>
<dbReference type="Proteomes" id="UP001341840">
    <property type="component" value="Unassembled WGS sequence"/>
</dbReference>
<keyword evidence="3" id="KW-1185">Reference proteome</keyword>